<dbReference type="PIRSF" id="PIRSF017082">
    <property type="entry name" value="YflP"/>
    <property type="match status" value="1"/>
</dbReference>
<dbReference type="Gene3D" id="3.40.190.10">
    <property type="entry name" value="Periplasmic binding protein-like II"/>
    <property type="match status" value="1"/>
</dbReference>
<comment type="caution">
    <text evidence="3">The sequence shown here is derived from an EMBL/GenBank/DDBJ whole genome shotgun (WGS) entry which is preliminary data.</text>
</comment>
<dbReference type="SUPFAM" id="SSF53850">
    <property type="entry name" value="Periplasmic binding protein-like II"/>
    <property type="match status" value="1"/>
</dbReference>
<protein>
    <submittedName>
        <fullName evidence="3">C4-dicarboxylate ABC transporter substrate-binding protein</fullName>
    </submittedName>
</protein>
<dbReference type="CDD" id="cd07012">
    <property type="entry name" value="PBP2_Bug_TTT"/>
    <property type="match status" value="1"/>
</dbReference>
<name>A0A2A7NFM0_MYCAG</name>
<dbReference type="AlphaFoldDB" id="A0A2A7NFM0"/>
<dbReference type="Pfam" id="PF03401">
    <property type="entry name" value="TctC"/>
    <property type="match status" value="1"/>
</dbReference>
<dbReference type="EMBL" id="PDCP01000002">
    <property type="protein sequence ID" value="PEG42649.1"/>
    <property type="molecule type" value="Genomic_DNA"/>
</dbReference>
<sequence length="346" mass="36221">MIDIVVTPKEAFMRISRILTAVTAALLLAACGNNTQSADSGNGGDFKALNRVEIIAPAAPGSGWDQTARAVQAALTADDLARSVDVKNVPGASGTVALAQVAPQKGKSDLLIASGLAMMSGIITNGTDVTLDDLTPIARLIGEYEVIVVPKDVPFNNTDELFAAIKADPKSVAIAGGSAGSADHIFIGLLAQHYGVKPADVNYIPYSGGGEATTALLGGKVQAGVAGLNEFVEQMKNGNLKGLLVSSTEPIEGVTTAQTAGDIDPNLEFQNWRSIMAPGGIDDSLKSQYIDAMTRMHESSAWMDAIEKNDWTDYFLAGDEFATWLKEENARVQTVLNDLGLAKQAG</sequence>
<dbReference type="PANTHER" id="PTHR42928:SF3">
    <property type="entry name" value="UPF0065 PROTEIN YFLP"/>
    <property type="match status" value="1"/>
</dbReference>
<reference evidence="2" key="3">
    <citation type="submission" date="2020-02" db="EMBL/GenBank/DDBJ databases">
        <authorList>
            <person name="Matsumoto Y."/>
            <person name="Motooka D."/>
            <person name="Nakamura S."/>
        </authorList>
    </citation>
    <scope>NUCLEOTIDE SEQUENCE</scope>
    <source>
        <strain evidence="2">JCM 6377</strain>
    </source>
</reference>
<dbReference type="Proteomes" id="UP000465302">
    <property type="component" value="Unassembled WGS sequence"/>
</dbReference>
<organism evidence="3 4">
    <name type="scientific">Mycolicibacterium agri</name>
    <name type="common">Mycobacterium agri</name>
    <dbReference type="NCBI Taxonomy" id="36811"/>
    <lineage>
        <taxon>Bacteria</taxon>
        <taxon>Bacillati</taxon>
        <taxon>Actinomycetota</taxon>
        <taxon>Actinomycetes</taxon>
        <taxon>Mycobacteriales</taxon>
        <taxon>Mycobacteriaceae</taxon>
        <taxon>Mycolicibacterium</taxon>
    </lineage>
</organism>
<gene>
    <name evidence="3" type="ORF">CQY20_01230</name>
    <name evidence="2" type="ORF">MAGR_40640</name>
</gene>
<evidence type="ECO:0000313" key="5">
    <source>
        <dbReference type="Proteomes" id="UP000465302"/>
    </source>
</evidence>
<dbReference type="Gene3D" id="3.40.190.150">
    <property type="entry name" value="Bordetella uptake gene, domain 1"/>
    <property type="match status" value="1"/>
</dbReference>
<dbReference type="PANTHER" id="PTHR42928">
    <property type="entry name" value="TRICARBOXYLATE-BINDING PROTEIN"/>
    <property type="match status" value="1"/>
</dbReference>
<reference evidence="3 4" key="1">
    <citation type="submission" date="2017-10" db="EMBL/GenBank/DDBJ databases">
        <title>The new phylogeny of genus Mycobacterium.</title>
        <authorList>
            <person name="Tortoli E."/>
            <person name="Trovato A."/>
            <person name="Cirillo D.M."/>
        </authorList>
    </citation>
    <scope>NUCLEOTIDE SEQUENCE [LARGE SCALE GENOMIC DNA]</scope>
    <source>
        <strain evidence="3 4">CCUG37673</strain>
    </source>
</reference>
<dbReference type="Proteomes" id="UP000220914">
    <property type="component" value="Unassembled WGS sequence"/>
</dbReference>
<keyword evidence="4" id="KW-1185">Reference proteome</keyword>
<accession>A0A2A7NFM0</accession>
<reference evidence="2 5" key="2">
    <citation type="journal article" date="2019" name="Emerg. Microbes Infect.">
        <title>Comprehensive subspecies identification of 175 nontuberculous mycobacteria species based on 7547 genomic profiles.</title>
        <authorList>
            <person name="Matsumoto Y."/>
            <person name="Kinjo T."/>
            <person name="Motooka D."/>
            <person name="Nabeya D."/>
            <person name="Jung N."/>
            <person name="Uechi K."/>
            <person name="Horii T."/>
            <person name="Iida T."/>
            <person name="Fujita J."/>
            <person name="Nakamura S."/>
        </authorList>
    </citation>
    <scope>NUCLEOTIDE SEQUENCE [LARGE SCALE GENOMIC DNA]</scope>
    <source>
        <strain evidence="2 5">JCM 6377</strain>
    </source>
</reference>
<evidence type="ECO:0000256" key="1">
    <source>
        <dbReference type="ARBA" id="ARBA00006987"/>
    </source>
</evidence>
<proteinExistence type="inferred from homology"/>
<evidence type="ECO:0000313" key="3">
    <source>
        <dbReference type="EMBL" id="PEG42649.1"/>
    </source>
</evidence>
<dbReference type="InterPro" id="IPR005064">
    <property type="entry name" value="BUG"/>
</dbReference>
<dbReference type="EMBL" id="BLKS01000001">
    <property type="protein sequence ID" value="GFG52623.1"/>
    <property type="molecule type" value="Genomic_DNA"/>
</dbReference>
<evidence type="ECO:0000313" key="4">
    <source>
        <dbReference type="Proteomes" id="UP000220914"/>
    </source>
</evidence>
<evidence type="ECO:0000313" key="2">
    <source>
        <dbReference type="EMBL" id="GFG52623.1"/>
    </source>
</evidence>
<dbReference type="InterPro" id="IPR042100">
    <property type="entry name" value="Bug_dom1"/>
</dbReference>
<comment type="similarity">
    <text evidence="1">Belongs to the UPF0065 (bug) family.</text>
</comment>